<evidence type="ECO:0000313" key="3">
    <source>
        <dbReference type="Proteomes" id="UP000000305"/>
    </source>
</evidence>
<feature type="compositionally biased region" description="Acidic residues" evidence="1">
    <location>
        <begin position="1"/>
        <end position="17"/>
    </location>
</feature>
<dbReference type="HOGENOM" id="CLU_1095225_0_0_1"/>
<protein>
    <submittedName>
        <fullName evidence="2">Uncharacterized protein</fullName>
    </submittedName>
</protein>
<dbReference type="EMBL" id="GL732699">
    <property type="protein sequence ID" value="EFX66589.1"/>
    <property type="molecule type" value="Genomic_DNA"/>
</dbReference>
<gene>
    <name evidence="2" type="ORF">DAPPUDRAFT_331927</name>
</gene>
<feature type="region of interest" description="Disordered" evidence="1">
    <location>
        <begin position="91"/>
        <end position="110"/>
    </location>
</feature>
<feature type="region of interest" description="Disordered" evidence="1">
    <location>
        <begin position="1"/>
        <end position="85"/>
    </location>
</feature>
<organism evidence="2 3">
    <name type="scientific">Daphnia pulex</name>
    <name type="common">Water flea</name>
    <dbReference type="NCBI Taxonomy" id="6669"/>
    <lineage>
        <taxon>Eukaryota</taxon>
        <taxon>Metazoa</taxon>
        <taxon>Ecdysozoa</taxon>
        <taxon>Arthropoda</taxon>
        <taxon>Crustacea</taxon>
        <taxon>Branchiopoda</taxon>
        <taxon>Diplostraca</taxon>
        <taxon>Cladocera</taxon>
        <taxon>Anomopoda</taxon>
        <taxon>Daphniidae</taxon>
        <taxon>Daphnia</taxon>
    </lineage>
</organism>
<evidence type="ECO:0000256" key="1">
    <source>
        <dbReference type="SAM" id="MobiDB-lite"/>
    </source>
</evidence>
<sequence>MKECEDTAVTDDGDPQVEYDSHRGKLRTKIKSASVREKDGGKYEDELKEEIEQRLGDSEEFRMVKYDESDESDGEDESNEFDGNDRDEIVSLNESENGQVEEDQEVNREATSYPEEMNEAQQDVVQFFMLIFMLILKIMKDKSAKTKAKSAKWNTKNRLNTNLLHLLIPSQPKLAQACGEVDDNDTVIEHIHTSYSVHYSADSNNEVNLTEDDNANQEPQGKDNKDVIEADADDRSLYLSLRGRKLHVCLVGAK</sequence>
<dbReference type="KEGG" id="dpx:DAPPUDRAFT_331927"/>
<accession>E9HNU4</accession>
<proteinExistence type="predicted"/>
<feature type="compositionally biased region" description="Acidic residues" evidence="1">
    <location>
        <begin position="68"/>
        <end position="82"/>
    </location>
</feature>
<evidence type="ECO:0000313" key="2">
    <source>
        <dbReference type="EMBL" id="EFX66589.1"/>
    </source>
</evidence>
<feature type="compositionally biased region" description="Basic and acidic residues" evidence="1">
    <location>
        <begin position="34"/>
        <end position="67"/>
    </location>
</feature>
<dbReference type="AlphaFoldDB" id="E9HNU4"/>
<dbReference type="Proteomes" id="UP000000305">
    <property type="component" value="Unassembled WGS sequence"/>
</dbReference>
<dbReference type="InParanoid" id="E9HNU4"/>
<name>E9HNU4_DAPPU</name>
<reference evidence="2 3" key="1">
    <citation type="journal article" date="2011" name="Science">
        <title>The ecoresponsive genome of Daphnia pulex.</title>
        <authorList>
            <person name="Colbourne J.K."/>
            <person name="Pfrender M.E."/>
            <person name="Gilbert D."/>
            <person name="Thomas W.K."/>
            <person name="Tucker A."/>
            <person name="Oakley T.H."/>
            <person name="Tokishita S."/>
            <person name="Aerts A."/>
            <person name="Arnold G.J."/>
            <person name="Basu M.K."/>
            <person name="Bauer D.J."/>
            <person name="Caceres C.E."/>
            <person name="Carmel L."/>
            <person name="Casola C."/>
            <person name="Choi J.H."/>
            <person name="Detter J.C."/>
            <person name="Dong Q."/>
            <person name="Dusheyko S."/>
            <person name="Eads B.D."/>
            <person name="Frohlich T."/>
            <person name="Geiler-Samerotte K.A."/>
            <person name="Gerlach D."/>
            <person name="Hatcher P."/>
            <person name="Jogdeo S."/>
            <person name="Krijgsveld J."/>
            <person name="Kriventseva E.V."/>
            <person name="Kultz D."/>
            <person name="Laforsch C."/>
            <person name="Lindquist E."/>
            <person name="Lopez J."/>
            <person name="Manak J.R."/>
            <person name="Muller J."/>
            <person name="Pangilinan J."/>
            <person name="Patwardhan R.P."/>
            <person name="Pitluck S."/>
            <person name="Pritham E.J."/>
            <person name="Rechtsteiner A."/>
            <person name="Rho M."/>
            <person name="Rogozin I.B."/>
            <person name="Sakarya O."/>
            <person name="Salamov A."/>
            <person name="Schaack S."/>
            <person name="Shapiro H."/>
            <person name="Shiga Y."/>
            <person name="Skalitzky C."/>
            <person name="Smith Z."/>
            <person name="Souvorov A."/>
            <person name="Sung W."/>
            <person name="Tang Z."/>
            <person name="Tsuchiya D."/>
            <person name="Tu H."/>
            <person name="Vos H."/>
            <person name="Wang M."/>
            <person name="Wolf Y.I."/>
            <person name="Yamagata H."/>
            <person name="Yamada T."/>
            <person name="Ye Y."/>
            <person name="Shaw J.R."/>
            <person name="Andrews J."/>
            <person name="Crease T.J."/>
            <person name="Tang H."/>
            <person name="Lucas S.M."/>
            <person name="Robertson H.M."/>
            <person name="Bork P."/>
            <person name="Koonin E.V."/>
            <person name="Zdobnov E.M."/>
            <person name="Grigoriev I.V."/>
            <person name="Lynch M."/>
            <person name="Boore J.L."/>
        </authorList>
    </citation>
    <scope>NUCLEOTIDE SEQUENCE [LARGE SCALE GENOMIC DNA]</scope>
</reference>
<keyword evidence="3" id="KW-1185">Reference proteome</keyword>